<dbReference type="InterPro" id="IPR011991">
    <property type="entry name" value="ArsR-like_HTH"/>
</dbReference>
<dbReference type="PROSITE" id="PS50995">
    <property type="entry name" value="HTH_MARR_2"/>
    <property type="match status" value="1"/>
</dbReference>
<dbReference type="Pfam" id="PF12802">
    <property type="entry name" value="MarR_2"/>
    <property type="match status" value="1"/>
</dbReference>
<keyword evidence="4" id="KW-1185">Reference proteome</keyword>
<dbReference type="SMART" id="SM00347">
    <property type="entry name" value="HTH_MARR"/>
    <property type="match status" value="1"/>
</dbReference>
<accession>A0A0F4KR10</accession>
<comment type="caution">
    <text evidence="3">The sequence shown here is derived from an EMBL/GenBank/DDBJ whole genome shotgun (WGS) entry which is preliminary data.</text>
</comment>
<reference evidence="3 4" key="1">
    <citation type="submission" date="2014-12" db="EMBL/GenBank/DDBJ databases">
        <title>Comparative genomics of the lactic acid bacteria isolated from the honey bee gut.</title>
        <authorList>
            <person name="Ellegaard K.M."/>
            <person name="Tamarit D."/>
            <person name="Javelind E."/>
            <person name="Olofsson T."/>
            <person name="Andersson S.G."/>
            <person name="Vasquez A."/>
        </authorList>
    </citation>
    <scope>NUCLEOTIDE SEQUENCE [LARGE SCALE GENOMIC DNA]</scope>
    <source>
        <strain evidence="3 4">Hon2</strain>
    </source>
</reference>
<dbReference type="SUPFAM" id="SSF46785">
    <property type="entry name" value="Winged helix' DNA-binding domain"/>
    <property type="match status" value="1"/>
</dbReference>
<dbReference type="AlphaFoldDB" id="A0A0F4KR10"/>
<dbReference type="OrthoDB" id="1903871at2"/>
<gene>
    <name evidence="3" type="ORF">JG29_08760</name>
</gene>
<evidence type="ECO:0000256" key="1">
    <source>
        <dbReference type="ARBA" id="ARBA00023125"/>
    </source>
</evidence>
<dbReference type="InterPro" id="IPR036388">
    <property type="entry name" value="WH-like_DNA-bd_sf"/>
</dbReference>
<evidence type="ECO:0000313" key="4">
    <source>
        <dbReference type="Proteomes" id="UP000033695"/>
    </source>
</evidence>
<keyword evidence="1" id="KW-0238">DNA-binding</keyword>
<dbReference type="Gene3D" id="1.10.10.10">
    <property type="entry name" value="Winged helix-like DNA-binding domain superfamily/Winged helix DNA-binding domain"/>
    <property type="match status" value="1"/>
</dbReference>
<evidence type="ECO:0000313" key="3">
    <source>
        <dbReference type="EMBL" id="KJY48478.1"/>
    </source>
</evidence>
<dbReference type="STRING" id="1218508.JG29_08760"/>
<dbReference type="PATRIC" id="fig|1218508.4.peg.849"/>
<protein>
    <submittedName>
        <fullName evidence="3">Transcriptional regulator, MarR family</fullName>
    </submittedName>
</protein>
<evidence type="ECO:0000259" key="2">
    <source>
        <dbReference type="PROSITE" id="PS50995"/>
    </source>
</evidence>
<proteinExistence type="predicted"/>
<dbReference type="RefSeq" id="WP_045922749.1">
    <property type="nucleotide sequence ID" value="NZ_JBHTHW010000008.1"/>
</dbReference>
<dbReference type="GO" id="GO:0003700">
    <property type="term" value="F:DNA-binding transcription factor activity"/>
    <property type="evidence" value="ECO:0007669"/>
    <property type="project" value="InterPro"/>
</dbReference>
<name>A0A0F4KR10_9LACO</name>
<dbReference type="InterPro" id="IPR000835">
    <property type="entry name" value="HTH_MarR-typ"/>
</dbReference>
<dbReference type="CDD" id="cd00090">
    <property type="entry name" value="HTH_ARSR"/>
    <property type="match status" value="1"/>
</dbReference>
<dbReference type="PANTHER" id="PTHR33164">
    <property type="entry name" value="TRANSCRIPTIONAL REGULATOR, MARR FAMILY"/>
    <property type="match status" value="1"/>
</dbReference>
<dbReference type="HOGENOM" id="CLU_083287_31_0_9"/>
<dbReference type="InterPro" id="IPR036390">
    <property type="entry name" value="WH_DNA-bd_sf"/>
</dbReference>
<dbReference type="InterPro" id="IPR039422">
    <property type="entry name" value="MarR/SlyA-like"/>
</dbReference>
<sequence length="143" mass="16705">MATDLYNTLMNLQCELVAERNLVNPQQISWLQYDILNILQTHASRPTVMSRQLGITQVKLSKNLKKLRELNYITQTPDAHDRREITTAITPQGRQFMTDIAVKHQELYNKACKVWSKEEQQQFIVQANKLIELLRKERIANGQ</sequence>
<dbReference type="GO" id="GO:0006950">
    <property type="term" value="P:response to stress"/>
    <property type="evidence" value="ECO:0007669"/>
    <property type="project" value="TreeGrafter"/>
</dbReference>
<dbReference type="GO" id="GO:0003677">
    <property type="term" value="F:DNA binding"/>
    <property type="evidence" value="ECO:0007669"/>
    <property type="project" value="UniProtKB-KW"/>
</dbReference>
<feature type="domain" description="HTH marR-type" evidence="2">
    <location>
        <begin position="1"/>
        <end position="132"/>
    </location>
</feature>
<dbReference type="EMBL" id="JXBZ01000008">
    <property type="protein sequence ID" value="KJY48478.1"/>
    <property type="molecule type" value="Genomic_DNA"/>
</dbReference>
<organism evidence="3 4">
    <name type="scientific">Bombilactobacillus mellis</name>
    <dbReference type="NCBI Taxonomy" id="1218508"/>
    <lineage>
        <taxon>Bacteria</taxon>
        <taxon>Bacillati</taxon>
        <taxon>Bacillota</taxon>
        <taxon>Bacilli</taxon>
        <taxon>Lactobacillales</taxon>
        <taxon>Lactobacillaceae</taxon>
        <taxon>Bombilactobacillus</taxon>
    </lineage>
</organism>
<dbReference type="PANTHER" id="PTHR33164:SF101">
    <property type="entry name" value="TRANSCRIPTIONAL REPRESSOR MPRA"/>
    <property type="match status" value="1"/>
</dbReference>
<dbReference type="Proteomes" id="UP000033695">
    <property type="component" value="Unassembled WGS sequence"/>
</dbReference>